<dbReference type="SMART" id="SM00406">
    <property type="entry name" value="IGv"/>
    <property type="match status" value="2"/>
</dbReference>
<dbReference type="SMART" id="SM00408">
    <property type="entry name" value="IGc2"/>
    <property type="match status" value="2"/>
</dbReference>
<dbReference type="InterPro" id="IPR007110">
    <property type="entry name" value="Ig-like_dom"/>
</dbReference>
<dbReference type="Proteomes" id="UP001652621">
    <property type="component" value="Unplaced"/>
</dbReference>
<feature type="domain" description="Ig-like" evidence="2">
    <location>
        <begin position="599"/>
        <end position="687"/>
    </location>
</feature>
<dbReference type="InterPro" id="IPR013783">
    <property type="entry name" value="Ig-like_fold"/>
</dbReference>
<dbReference type="CDD" id="cd00096">
    <property type="entry name" value="Ig"/>
    <property type="match status" value="1"/>
</dbReference>
<evidence type="ECO:0000259" key="2">
    <source>
        <dbReference type="PROSITE" id="PS50835"/>
    </source>
</evidence>
<gene>
    <name evidence="4" type="primary">LOC101888670</name>
</gene>
<feature type="compositionally biased region" description="Polar residues" evidence="1">
    <location>
        <begin position="96"/>
        <end position="109"/>
    </location>
</feature>
<dbReference type="SUPFAM" id="SSF48726">
    <property type="entry name" value="Immunoglobulin"/>
    <property type="match status" value="2"/>
</dbReference>
<dbReference type="SMART" id="SM00409">
    <property type="entry name" value="IG"/>
    <property type="match status" value="2"/>
</dbReference>
<dbReference type="PROSITE" id="PS50835">
    <property type="entry name" value="IG_LIKE"/>
    <property type="match status" value="2"/>
</dbReference>
<dbReference type="RefSeq" id="XP_058979947.1">
    <property type="nucleotide sequence ID" value="XM_059123964.1"/>
</dbReference>
<dbReference type="InterPro" id="IPR013106">
    <property type="entry name" value="Ig_V-set"/>
</dbReference>
<accession>A0ABM3V2D6</accession>
<feature type="region of interest" description="Disordered" evidence="1">
    <location>
        <begin position="71"/>
        <end position="109"/>
    </location>
</feature>
<proteinExistence type="predicted"/>
<dbReference type="Gene3D" id="2.60.40.10">
    <property type="entry name" value="Immunoglobulins"/>
    <property type="match status" value="2"/>
</dbReference>
<evidence type="ECO:0000256" key="1">
    <source>
        <dbReference type="SAM" id="MobiDB-lite"/>
    </source>
</evidence>
<feature type="domain" description="Ig-like" evidence="2">
    <location>
        <begin position="690"/>
        <end position="866"/>
    </location>
</feature>
<dbReference type="InterPro" id="IPR003599">
    <property type="entry name" value="Ig_sub"/>
</dbReference>
<feature type="compositionally biased region" description="Gly residues" evidence="1">
    <location>
        <begin position="561"/>
        <end position="573"/>
    </location>
</feature>
<evidence type="ECO:0000313" key="4">
    <source>
        <dbReference type="RefSeq" id="XP_058979947.1"/>
    </source>
</evidence>
<dbReference type="PANTHER" id="PTHR23279:SF4">
    <property type="entry name" value="DEFECTIVE PROBOSCIS EXTENSION RESPONSE 2, ISOFORM F-RELATED"/>
    <property type="match status" value="1"/>
</dbReference>
<feature type="region of interest" description="Disordered" evidence="1">
    <location>
        <begin position="135"/>
        <end position="164"/>
    </location>
</feature>
<dbReference type="InterPro" id="IPR013098">
    <property type="entry name" value="Ig_I-set"/>
</dbReference>
<dbReference type="GeneID" id="101888670"/>
<dbReference type="PANTHER" id="PTHR23279">
    <property type="entry name" value="DEFECTIVE PROBOSCIS EXTENSION RESPONSE DPR -RELATED"/>
    <property type="match status" value="1"/>
</dbReference>
<reference evidence="4" key="1">
    <citation type="submission" date="2025-08" db="UniProtKB">
        <authorList>
            <consortium name="RefSeq"/>
        </authorList>
    </citation>
    <scope>IDENTIFICATION</scope>
    <source>
        <strain evidence="4">Aabys</strain>
        <tissue evidence="4">Whole body</tissue>
    </source>
</reference>
<protein>
    <submittedName>
        <fullName evidence="4">Uncharacterized protein LOC101888670</fullName>
    </submittedName>
</protein>
<organism evidence="3 4">
    <name type="scientific">Musca domestica</name>
    <name type="common">House fly</name>
    <dbReference type="NCBI Taxonomy" id="7370"/>
    <lineage>
        <taxon>Eukaryota</taxon>
        <taxon>Metazoa</taxon>
        <taxon>Ecdysozoa</taxon>
        <taxon>Arthropoda</taxon>
        <taxon>Hexapoda</taxon>
        <taxon>Insecta</taxon>
        <taxon>Pterygota</taxon>
        <taxon>Neoptera</taxon>
        <taxon>Endopterygota</taxon>
        <taxon>Diptera</taxon>
        <taxon>Brachycera</taxon>
        <taxon>Muscomorpha</taxon>
        <taxon>Muscoidea</taxon>
        <taxon>Muscidae</taxon>
        <taxon>Musca</taxon>
    </lineage>
</organism>
<evidence type="ECO:0000313" key="3">
    <source>
        <dbReference type="Proteomes" id="UP001652621"/>
    </source>
</evidence>
<sequence length="889" mass="95463">MMTMATRMSTPKTSNTMMTNIGNSIIPPNYMDVAVGSSSGSGSASHFTTRSCKIHVNKKKRKQNIKENFVNNLSGTGAGSGDIRIFKNNSNNNNSTRAPNGNSTTNINNKCSINNRGDCHERGMYAMATTFSLLSPTPLPPTTSEPEATTGAHSRTAMPESGLPTGADTVPTYISGKGNCETVQLNSKQSKQCQQLAAVAATATNCSKATPWEREDILASHEHELLQLGADGGNATLAEMVSKTRRRSTTTATLTYSENIHSTPACCSQTTATSRTPARWPFSILRQSLQYASSTVTAATSTSSVATSASAPAPTTCNAAGPTLGNKLFRGILMTLLVLSVCHNNVLPTSAAAVISRNESISFMTLQTKAMLLVSSSLLSTTTTTSVATNATTNTTSFVSSADQQLRNQTNLPQLPLSTLQQQQQHQQQTLENPLQILENNNINNPPSNSEKVNVAAPNTTKIGITGTQPKAEDQILLMAPKQKRQQRGHQLPQYLTSTQGTSFVVNATATFDGVHKNAFQATSMVGGRLIVPMDDDDTQTQQTHHQHQQPPPLPFNRSQGGTGGGASFGGSLGINSGGSISEDFNELMPFSAKRNTMPVFDYGMPQNITARTGHMEAVLKCRVDRIGDKSVSWIRKRDLHILTVGKTTYTSDNRFLVTESKDSREWTLHVKSPQVRDSGIYECQVNTEPKMSMAFQLNIIEISSDAQTIITGPSDLYVKVGSVITLTCLVSQPSIKDIGPIHWYRGEHLLMPFAATDETAPQRNYFVTPAALTSKSASFDHAAVPGSAAAAALDDVDVYDNNVDDDEHMSTNGNNEITLDFRQRVAMEQKLCDTIKSKLRISNAQISDSGNYTCQPTTSSSASVTVHVINDENPAAMQKGGTASGSSL</sequence>
<feature type="region of interest" description="Disordered" evidence="1">
    <location>
        <begin position="533"/>
        <end position="573"/>
    </location>
</feature>
<name>A0ABM3V2D6_MUSDO</name>
<dbReference type="InterPro" id="IPR036179">
    <property type="entry name" value="Ig-like_dom_sf"/>
</dbReference>
<dbReference type="Pfam" id="PF07679">
    <property type="entry name" value="I-set"/>
    <property type="match status" value="1"/>
</dbReference>
<keyword evidence="3" id="KW-1185">Reference proteome</keyword>
<dbReference type="InterPro" id="IPR037448">
    <property type="entry name" value="Zig-8"/>
</dbReference>
<dbReference type="InterPro" id="IPR003598">
    <property type="entry name" value="Ig_sub2"/>
</dbReference>